<feature type="non-terminal residue" evidence="1">
    <location>
        <position position="1"/>
    </location>
</feature>
<dbReference type="EMBL" id="CAUYUJ010014791">
    <property type="protein sequence ID" value="CAK0846063.1"/>
    <property type="molecule type" value="Genomic_DNA"/>
</dbReference>
<evidence type="ECO:0000313" key="2">
    <source>
        <dbReference type="Proteomes" id="UP001189429"/>
    </source>
</evidence>
<comment type="caution">
    <text evidence="1">The sequence shown here is derived from an EMBL/GenBank/DDBJ whole genome shotgun (WGS) entry which is preliminary data.</text>
</comment>
<dbReference type="Proteomes" id="UP001189429">
    <property type="component" value="Unassembled WGS sequence"/>
</dbReference>
<organism evidence="1 2">
    <name type="scientific">Prorocentrum cordatum</name>
    <dbReference type="NCBI Taxonomy" id="2364126"/>
    <lineage>
        <taxon>Eukaryota</taxon>
        <taxon>Sar</taxon>
        <taxon>Alveolata</taxon>
        <taxon>Dinophyceae</taxon>
        <taxon>Prorocentrales</taxon>
        <taxon>Prorocentraceae</taxon>
        <taxon>Prorocentrum</taxon>
    </lineage>
</organism>
<protein>
    <submittedName>
        <fullName evidence="1">Uncharacterized protein</fullName>
    </submittedName>
</protein>
<name>A0ABN9TJB9_9DINO</name>
<accession>A0ABN9TJB9</accession>
<keyword evidence="2" id="KW-1185">Reference proteome</keyword>
<proteinExistence type="predicted"/>
<sequence length="67" mass="7343">APAQVLVPPVSASTDDKLNFIMQNMSLKCETATKQDIGSFRAEMKCAIAAAVDPLRDEMADFRSRLQ</sequence>
<reference evidence="1" key="1">
    <citation type="submission" date="2023-10" db="EMBL/GenBank/DDBJ databases">
        <authorList>
            <person name="Chen Y."/>
            <person name="Shah S."/>
            <person name="Dougan E. K."/>
            <person name="Thang M."/>
            <person name="Chan C."/>
        </authorList>
    </citation>
    <scope>NUCLEOTIDE SEQUENCE [LARGE SCALE GENOMIC DNA]</scope>
</reference>
<feature type="non-terminal residue" evidence="1">
    <location>
        <position position="67"/>
    </location>
</feature>
<evidence type="ECO:0000313" key="1">
    <source>
        <dbReference type="EMBL" id="CAK0846063.1"/>
    </source>
</evidence>
<gene>
    <name evidence="1" type="ORF">PCOR1329_LOCUS39667</name>
</gene>